<sequence>MFAKRLIEKAVDHHHQHNPQHGNLTPADLDLQIPIHYGIPSTASILAFDSIQRLLAIGTLDGRIKVIGGDGIEGLLISPKRLPYKYLQFLQNQGSLVSISNDNEIQVWNLESRCLACCLQWESNITAFSVIKDSHFMYVGDEYGLMSVIKYDQEDVNLLQLPYNVPANSLSEAAGFTFPDYLPIVGVLSHPCSGNRVLIAYVTGLIILWDVSEARILFVGGGNDLKLKDKVVESEREVDTDLSDDPPDHHLQDKETSALCWASSNGSILAVGYIDGDILFWNISDAEPPGGHQTGLSSSKVVKLQLSSAERRIPVIVLHWSPNKQSSNNCDGQLFIYGGDDIGSEEVLSVLTLEWSSGLETVRCASRVDLTLTGSFADMILLPSAGATQGNQQATLFVLTNPGQLHLYDDASLSALLSQKERMASVCAVEFPAVVPTADPCMTMAMFTALPTGGNSSIILSKMASVMKLGYTSTPTTDTKWPVTGGVPSQLSITKDHGVERIYIAGYRDGTVRIFDVTYPNVSLICIIEGEVQGIKVTGFNTQVSNLDFCSLTSSLAVGNERGLVRIYNFRASSSETSFHFVTESEREVHTLPQREGPQCIAVFSLINSAILALRFANSGTKLAVGFESGRVAVLDMSSLSVLFFTDRVSDPNSPIISLTWEKYANIHSLVKSLKLSETKIPVNPKEEVIFILTKDAKVKVFDGGSGYTICSDSWHMKKEAIAISMYVIEGRHSVSGLANEKKPESRSQDTASDSDSMPDTTLIGINSHETEHQSSFGNVYTKETFSDSLILLCCEDSLHLNSMKAVLQGNNKPIRKWTHAKPCCWTSTFKKDGKVCGLVLLFQTGVIEIRSFPDLELVEESSLMSILRWNFKTSMDKTMSYSDDGLIILANGSELAFISLLAGENCFRIPNSLPCLHDKVLAAAAAAAFNCSLNQKKKQGTAVGILGGVVKGLKGGKTAHTAAVCSTPKSNSSQLEDMFLKSPFLNVSPTVADNQKVEELNIDDTEIDEPVSETLHEVKNINRGKGTERGKLLGTSDDTKPRLRTREEIIAKYRKAADTSSVAAQARNKLVERQEKLERISRRTEDLQNGAEDFASLANELVKTMERRKWWQI</sequence>
<evidence type="ECO:0000256" key="1">
    <source>
        <dbReference type="ARBA" id="ARBA00004496"/>
    </source>
</evidence>
<dbReference type="InterPro" id="IPR042855">
    <property type="entry name" value="V_SNARE_CC"/>
</dbReference>
<accession>A0A1Q3D4T1</accession>
<dbReference type="CDD" id="cd15873">
    <property type="entry name" value="R-SNARE_STXBP5_6"/>
    <property type="match status" value="1"/>
</dbReference>
<evidence type="ECO:0000259" key="7">
    <source>
        <dbReference type="PROSITE" id="PS50892"/>
    </source>
</evidence>
<dbReference type="InterPro" id="IPR001680">
    <property type="entry name" value="WD40_rpt"/>
</dbReference>
<keyword evidence="5" id="KW-0175">Coiled coil</keyword>
<dbReference type="Gene3D" id="2.130.10.10">
    <property type="entry name" value="YVTN repeat-like/Quinoprotein amine dehydrogenase"/>
    <property type="match status" value="3"/>
</dbReference>
<keyword evidence="4" id="KW-0963">Cytoplasm</keyword>
<dbReference type="InParanoid" id="A0A1Q3D4T1"/>
<dbReference type="STRING" id="3775.A0A1Q3D4T1"/>
<organism evidence="8 9">
    <name type="scientific">Cephalotus follicularis</name>
    <name type="common">Albany pitcher plant</name>
    <dbReference type="NCBI Taxonomy" id="3775"/>
    <lineage>
        <taxon>Eukaryota</taxon>
        <taxon>Viridiplantae</taxon>
        <taxon>Streptophyta</taxon>
        <taxon>Embryophyta</taxon>
        <taxon>Tracheophyta</taxon>
        <taxon>Spermatophyta</taxon>
        <taxon>Magnoliopsida</taxon>
        <taxon>eudicotyledons</taxon>
        <taxon>Gunneridae</taxon>
        <taxon>Pentapetalae</taxon>
        <taxon>rosids</taxon>
        <taxon>fabids</taxon>
        <taxon>Oxalidales</taxon>
        <taxon>Cephalotaceae</taxon>
        <taxon>Cephalotus</taxon>
    </lineage>
</organism>
<dbReference type="EMBL" id="BDDD01004252">
    <property type="protein sequence ID" value="GAV87278.1"/>
    <property type="molecule type" value="Genomic_DNA"/>
</dbReference>
<keyword evidence="9" id="KW-1185">Reference proteome</keyword>
<protein>
    <submittedName>
        <fullName evidence="8">Synaptobrevin domain-containing protein</fullName>
    </submittedName>
</protein>
<evidence type="ECO:0000313" key="9">
    <source>
        <dbReference type="Proteomes" id="UP000187406"/>
    </source>
</evidence>
<dbReference type="PROSITE" id="PS50892">
    <property type="entry name" value="V_SNARE"/>
    <property type="match status" value="1"/>
</dbReference>
<comment type="subcellular location">
    <subcellularLocation>
        <location evidence="1">Cytoplasm</location>
    </subcellularLocation>
</comment>
<evidence type="ECO:0000256" key="3">
    <source>
        <dbReference type="ARBA" id="ARBA00022483"/>
    </source>
</evidence>
<dbReference type="InterPro" id="IPR036322">
    <property type="entry name" value="WD40_repeat_dom_sf"/>
</dbReference>
<dbReference type="Gene3D" id="1.20.5.110">
    <property type="match status" value="1"/>
</dbReference>
<dbReference type="GO" id="GO:0005886">
    <property type="term" value="C:plasma membrane"/>
    <property type="evidence" value="ECO:0007669"/>
    <property type="project" value="TreeGrafter"/>
</dbReference>
<feature type="compositionally biased region" description="Polar residues" evidence="6">
    <location>
        <begin position="749"/>
        <end position="760"/>
    </location>
</feature>
<dbReference type="AlphaFoldDB" id="A0A1Q3D4T1"/>
<proteinExistence type="inferred from homology"/>
<evidence type="ECO:0000256" key="6">
    <source>
        <dbReference type="SAM" id="MobiDB-lite"/>
    </source>
</evidence>
<dbReference type="SMART" id="SM00320">
    <property type="entry name" value="WD40"/>
    <property type="match status" value="7"/>
</dbReference>
<dbReference type="GO" id="GO:0005096">
    <property type="term" value="F:GTPase activator activity"/>
    <property type="evidence" value="ECO:0007669"/>
    <property type="project" value="TreeGrafter"/>
</dbReference>
<gene>
    <name evidence="8" type="ORF">CFOL_v3_30704</name>
</gene>
<dbReference type="GO" id="GO:0006893">
    <property type="term" value="P:Golgi to plasma membrane transport"/>
    <property type="evidence" value="ECO:0007669"/>
    <property type="project" value="TreeGrafter"/>
</dbReference>
<dbReference type="SUPFAM" id="SSF50978">
    <property type="entry name" value="WD40 repeat-like"/>
    <property type="match status" value="2"/>
</dbReference>
<dbReference type="InterPro" id="IPR015943">
    <property type="entry name" value="WD40/YVTN_repeat-like_dom_sf"/>
</dbReference>
<dbReference type="GO" id="GO:0019905">
    <property type="term" value="F:syntaxin binding"/>
    <property type="evidence" value="ECO:0007669"/>
    <property type="project" value="TreeGrafter"/>
</dbReference>
<dbReference type="GO" id="GO:0045159">
    <property type="term" value="F:myosin II binding"/>
    <property type="evidence" value="ECO:0007669"/>
    <property type="project" value="TreeGrafter"/>
</dbReference>
<feature type="region of interest" description="Disordered" evidence="6">
    <location>
        <begin position="738"/>
        <end position="763"/>
    </location>
</feature>
<dbReference type="SUPFAM" id="SSF58038">
    <property type="entry name" value="SNARE fusion complex"/>
    <property type="match status" value="1"/>
</dbReference>
<dbReference type="GO" id="GO:0006887">
    <property type="term" value="P:exocytosis"/>
    <property type="evidence" value="ECO:0007669"/>
    <property type="project" value="UniProtKB-KW"/>
</dbReference>
<dbReference type="GO" id="GO:0005737">
    <property type="term" value="C:cytoplasm"/>
    <property type="evidence" value="ECO:0007669"/>
    <property type="project" value="UniProtKB-SubCell"/>
</dbReference>
<comment type="similarity">
    <text evidence="2">Belongs to the WD repeat L(2)GL family.</text>
</comment>
<evidence type="ECO:0000256" key="4">
    <source>
        <dbReference type="ARBA" id="ARBA00022490"/>
    </source>
</evidence>
<evidence type="ECO:0000256" key="2">
    <source>
        <dbReference type="ARBA" id="ARBA00008070"/>
    </source>
</evidence>
<name>A0A1Q3D4T1_CEPFO</name>
<dbReference type="OrthoDB" id="19944at2759"/>
<evidence type="ECO:0000256" key="5">
    <source>
        <dbReference type="PROSITE-ProRule" id="PRU00290"/>
    </source>
</evidence>
<comment type="caution">
    <text evidence="8">The sequence shown here is derived from an EMBL/GenBank/DDBJ whole genome shotgun (WGS) entry which is preliminary data.</text>
</comment>
<dbReference type="Proteomes" id="UP000187406">
    <property type="component" value="Unassembled WGS sequence"/>
</dbReference>
<feature type="domain" description="V-SNARE coiled-coil homology" evidence="7">
    <location>
        <begin position="1049"/>
        <end position="1113"/>
    </location>
</feature>
<evidence type="ECO:0000313" key="8">
    <source>
        <dbReference type="EMBL" id="GAV87278.1"/>
    </source>
</evidence>
<reference evidence="9" key="1">
    <citation type="submission" date="2016-04" db="EMBL/GenBank/DDBJ databases">
        <title>Cephalotus genome sequencing.</title>
        <authorList>
            <person name="Fukushima K."/>
            <person name="Hasebe M."/>
            <person name="Fang X."/>
        </authorList>
    </citation>
    <scope>NUCLEOTIDE SEQUENCE [LARGE SCALE GENOMIC DNA]</scope>
    <source>
        <strain evidence="9">cv. St1</strain>
    </source>
</reference>
<keyword evidence="3" id="KW-0268">Exocytosis</keyword>
<dbReference type="PANTHER" id="PTHR10241">
    <property type="entry name" value="LETHAL 2 GIANT LARVAE PROTEIN"/>
    <property type="match status" value="1"/>
</dbReference>
<dbReference type="PANTHER" id="PTHR10241:SF25">
    <property type="entry name" value="TOMOSYN, ISOFORM C"/>
    <property type="match status" value="1"/>
</dbReference>